<gene>
    <name evidence="1" type="ORF">M0R45_009045</name>
</gene>
<comment type="caution">
    <text evidence="1">The sequence shown here is derived from an EMBL/GenBank/DDBJ whole genome shotgun (WGS) entry which is preliminary data.</text>
</comment>
<name>A0AAW1Y6D0_RUBAR</name>
<accession>A0AAW1Y6D0</accession>
<proteinExistence type="predicted"/>
<organism evidence="1 2">
    <name type="scientific">Rubus argutus</name>
    <name type="common">Southern blackberry</name>
    <dbReference type="NCBI Taxonomy" id="59490"/>
    <lineage>
        <taxon>Eukaryota</taxon>
        <taxon>Viridiplantae</taxon>
        <taxon>Streptophyta</taxon>
        <taxon>Embryophyta</taxon>
        <taxon>Tracheophyta</taxon>
        <taxon>Spermatophyta</taxon>
        <taxon>Magnoliopsida</taxon>
        <taxon>eudicotyledons</taxon>
        <taxon>Gunneridae</taxon>
        <taxon>Pentapetalae</taxon>
        <taxon>rosids</taxon>
        <taxon>fabids</taxon>
        <taxon>Rosales</taxon>
        <taxon>Rosaceae</taxon>
        <taxon>Rosoideae</taxon>
        <taxon>Rosoideae incertae sedis</taxon>
        <taxon>Rubus</taxon>
    </lineage>
</organism>
<dbReference type="Proteomes" id="UP001457282">
    <property type="component" value="Unassembled WGS sequence"/>
</dbReference>
<protein>
    <submittedName>
        <fullName evidence="1">Uncharacterized protein</fullName>
    </submittedName>
</protein>
<keyword evidence="2" id="KW-1185">Reference proteome</keyword>
<sequence>MHLSGFSDVGELKLRDRQKLVWRWVRWGFESKSRGSGFLSRIARPGSSEDNLGSQLGSDGVARVVRSRLTARWRSRGQAGSRIEGGIVVIAV</sequence>
<dbReference type="EMBL" id="JBEDUW010000002">
    <property type="protein sequence ID" value="KAK9943438.1"/>
    <property type="molecule type" value="Genomic_DNA"/>
</dbReference>
<reference evidence="1 2" key="1">
    <citation type="journal article" date="2023" name="G3 (Bethesda)">
        <title>A chromosome-length genome assembly and annotation of blackberry (Rubus argutus, cv. 'Hillquist').</title>
        <authorList>
            <person name="Bruna T."/>
            <person name="Aryal R."/>
            <person name="Dudchenko O."/>
            <person name="Sargent D.J."/>
            <person name="Mead D."/>
            <person name="Buti M."/>
            <person name="Cavallini A."/>
            <person name="Hytonen T."/>
            <person name="Andres J."/>
            <person name="Pham M."/>
            <person name="Weisz D."/>
            <person name="Mascagni F."/>
            <person name="Usai G."/>
            <person name="Natali L."/>
            <person name="Bassil N."/>
            <person name="Fernandez G.E."/>
            <person name="Lomsadze A."/>
            <person name="Armour M."/>
            <person name="Olukolu B."/>
            <person name="Poorten T."/>
            <person name="Britton C."/>
            <person name="Davik J."/>
            <person name="Ashrafi H."/>
            <person name="Aiden E.L."/>
            <person name="Borodovsky M."/>
            <person name="Worthington M."/>
        </authorList>
    </citation>
    <scope>NUCLEOTIDE SEQUENCE [LARGE SCALE GENOMIC DNA]</scope>
    <source>
        <strain evidence="1">PI 553951</strain>
    </source>
</reference>
<dbReference type="AlphaFoldDB" id="A0AAW1Y6D0"/>
<evidence type="ECO:0000313" key="1">
    <source>
        <dbReference type="EMBL" id="KAK9943438.1"/>
    </source>
</evidence>
<evidence type="ECO:0000313" key="2">
    <source>
        <dbReference type="Proteomes" id="UP001457282"/>
    </source>
</evidence>